<dbReference type="RefSeq" id="WP_307422834.1">
    <property type="nucleotide sequence ID" value="NZ_JAUSVK010000001.1"/>
</dbReference>
<reference evidence="1 2" key="1">
    <citation type="submission" date="2023-07" db="EMBL/GenBank/DDBJ databases">
        <title>Genomic Encyclopedia of Type Strains, Phase IV (KMG-IV): sequencing the most valuable type-strain genomes for metagenomic binning, comparative biology and taxonomic classification.</title>
        <authorList>
            <person name="Goeker M."/>
        </authorList>
    </citation>
    <scope>NUCLEOTIDE SEQUENCE [LARGE SCALE GENOMIC DNA]</scope>
    <source>
        <strain evidence="1 2">DSM 5896</strain>
    </source>
</reference>
<proteinExistence type="predicted"/>
<organism evidence="1 2">
    <name type="scientific">Labrys monachus</name>
    <dbReference type="NCBI Taxonomy" id="217067"/>
    <lineage>
        <taxon>Bacteria</taxon>
        <taxon>Pseudomonadati</taxon>
        <taxon>Pseudomonadota</taxon>
        <taxon>Alphaproteobacteria</taxon>
        <taxon>Hyphomicrobiales</taxon>
        <taxon>Xanthobacteraceae</taxon>
        <taxon>Labrys</taxon>
    </lineage>
</organism>
<dbReference type="EMBL" id="JAUSVK010000001">
    <property type="protein sequence ID" value="MDQ0391078.1"/>
    <property type="molecule type" value="Genomic_DNA"/>
</dbReference>
<dbReference type="Proteomes" id="UP001237448">
    <property type="component" value="Unassembled WGS sequence"/>
</dbReference>
<sequence>MTMLMAEYPVDRRQTAGLFAVTLYLARSSEHPEGNPNEGYRFILPLDANARVDADAWAHLRDSCAVVRFREDEESRRGRLVHRAGGVHGARWIFDYGDGEEVLHMLEAHTVRAGDYLSVQGEDGDMRTFHIMAVARA</sequence>
<protein>
    <submittedName>
        <fullName evidence="1">Uncharacterized protein</fullName>
    </submittedName>
</protein>
<accession>A0ABU0F8Z5</accession>
<gene>
    <name evidence="1" type="ORF">J3R73_000870</name>
</gene>
<keyword evidence="2" id="KW-1185">Reference proteome</keyword>
<name>A0ABU0F8Z5_9HYPH</name>
<comment type="caution">
    <text evidence="1">The sequence shown here is derived from an EMBL/GenBank/DDBJ whole genome shotgun (WGS) entry which is preliminary data.</text>
</comment>
<evidence type="ECO:0000313" key="2">
    <source>
        <dbReference type="Proteomes" id="UP001237448"/>
    </source>
</evidence>
<evidence type="ECO:0000313" key="1">
    <source>
        <dbReference type="EMBL" id="MDQ0391078.1"/>
    </source>
</evidence>